<evidence type="ECO:0000256" key="1">
    <source>
        <dbReference type="SAM" id="Phobius"/>
    </source>
</evidence>
<gene>
    <name evidence="2" type="ORF">JKA74_00895</name>
</gene>
<feature type="transmembrane region" description="Helical" evidence="1">
    <location>
        <begin position="6"/>
        <end position="24"/>
    </location>
</feature>
<sequence length="132" mass="14908">MDVVDFLILLFIVLVIGSIFSYGFKSRGPWGSIWAFMLVLLLAGWAGMLWITPTGPVYWGFAWIPIVFFILLIAALLGAATPSARHNDIAHQPTRPRRERVDDEEEEVVALGLFFWIFIIFLIIAILVGLFV</sequence>
<organism evidence="2 3">
    <name type="scientific">Marivirga aurantiaca</name>
    <dbReference type="NCBI Taxonomy" id="2802615"/>
    <lineage>
        <taxon>Bacteria</taxon>
        <taxon>Pseudomonadati</taxon>
        <taxon>Bacteroidota</taxon>
        <taxon>Cytophagia</taxon>
        <taxon>Cytophagales</taxon>
        <taxon>Marivirgaceae</taxon>
        <taxon>Marivirga</taxon>
    </lineage>
</organism>
<protein>
    <submittedName>
        <fullName evidence="2">Uncharacterized protein</fullName>
    </submittedName>
</protein>
<feature type="transmembrane region" description="Helical" evidence="1">
    <location>
        <begin position="57"/>
        <end position="77"/>
    </location>
</feature>
<accession>A0A935C523</accession>
<evidence type="ECO:0000313" key="2">
    <source>
        <dbReference type="EMBL" id="MBK6263575.1"/>
    </source>
</evidence>
<feature type="transmembrane region" description="Helical" evidence="1">
    <location>
        <begin position="108"/>
        <end position="131"/>
    </location>
</feature>
<keyword evidence="1" id="KW-1133">Transmembrane helix</keyword>
<keyword evidence="1" id="KW-0812">Transmembrane</keyword>
<keyword evidence="3" id="KW-1185">Reference proteome</keyword>
<dbReference type="Proteomes" id="UP000611723">
    <property type="component" value="Unassembled WGS sequence"/>
</dbReference>
<feature type="transmembrane region" description="Helical" evidence="1">
    <location>
        <begin position="31"/>
        <end position="51"/>
    </location>
</feature>
<evidence type="ECO:0000313" key="3">
    <source>
        <dbReference type="Proteomes" id="UP000611723"/>
    </source>
</evidence>
<proteinExistence type="predicted"/>
<name>A0A935C523_9BACT</name>
<dbReference type="RefSeq" id="WP_201429266.1">
    <property type="nucleotide sequence ID" value="NZ_JAEQBW010000001.1"/>
</dbReference>
<dbReference type="EMBL" id="JAEQBW010000001">
    <property type="protein sequence ID" value="MBK6263575.1"/>
    <property type="molecule type" value="Genomic_DNA"/>
</dbReference>
<dbReference type="AlphaFoldDB" id="A0A935C523"/>
<reference evidence="2" key="1">
    <citation type="submission" date="2021-01" db="EMBL/GenBank/DDBJ databases">
        <title>Marivirga aurantiaca sp. nov., isolated from intertidal surface sediments.</title>
        <authorList>
            <person name="Zhang M."/>
        </authorList>
    </citation>
    <scope>NUCLEOTIDE SEQUENCE</scope>
    <source>
        <strain evidence="2">S37H4</strain>
    </source>
</reference>
<keyword evidence="1" id="KW-0472">Membrane</keyword>
<comment type="caution">
    <text evidence="2">The sequence shown here is derived from an EMBL/GenBank/DDBJ whole genome shotgun (WGS) entry which is preliminary data.</text>
</comment>